<keyword evidence="4" id="KW-0067">ATP-binding</keyword>
<gene>
    <name evidence="6" type="ordered locus">Cmaq_1889</name>
</gene>
<evidence type="ECO:0000256" key="1">
    <source>
        <dbReference type="ARBA" id="ARBA00005417"/>
    </source>
</evidence>
<evidence type="ECO:0000256" key="2">
    <source>
        <dbReference type="ARBA" id="ARBA00022448"/>
    </source>
</evidence>
<dbReference type="InterPro" id="IPR003593">
    <property type="entry name" value="AAA+_ATPase"/>
</dbReference>
<sequence>MRSNEYLIELRDVCVYFTERVGLLGKRITKALDHVNLKVSDGDVIAVVGESGAGKTTMGRVILGLQKPTSGVALFRGKDIYSLRGRDFEEFRRSVQWVPQDPYSSLDPSLTIGEQLMAPIRKWNPKIDASARAQELLRLVGLIPPSFYMNKYPHQLSGGQRQRIAIARSLASNPKLIIADEPVTMIDSSLRIGFINTFIDLMRVVNLSLIFITHDIALARILLLKSGKGRVVILKDGRIVEEGDINEIISNPKDEYTKILINAAPDLKKWLKAYEKQ</sequence>
<dbReference type="Pfam" id="PF00005">
    <property type="entry name" value="ABC_tran"/>
    <property type="match status" value="1"/>
</dbReference>
<dbReference type="SMART" id="SM00382">
    <property type="entry name" value="AAA"/>
    <property type="match status" value="1"/>
</dbReference>
<dbReference type="Proteomes" id="UP000001137">
    <property type="component" value="Chromosome"/>
</dbReference>
<keyword evidence="7" id="KW-1185">Reference proteome</keyword>
<keyword evidence="2" id="KW-0813">Transport</keyword>
<reference evidence="6 7" key="1">
    <citation type="submission" date="2007-10" db="EMBL/GenBank/DDBJ databases">
        <title>Complete sequence of Caldivirga maquilingensis IC-167.</title>
        <authorList>
            <consortium name="US DOE Joint Genome Institute"/>
            <person name="Copeland A."/>
            <person name="Lucas S."/>
            <person name="Lapidus A."/>
            <person name="Barry K."/>
            <person name="Glavina del Rio T."/>
            <person name="Dalin E."/>
            <person name="Tice H."/>
            <person name="Pitluck S."/>
            <person name="Saunders E."/>
            <person name="Brettin T."/>
            <person name="Bruce D."/>
            <person name="Detter J.C."/>
            <person name="Han C."/>
            <person name="Schmutz J."/>
            <person name="Larimer F."/>
            <person name="Land M."/>
            <person name="Hauser L."/>
            <person name="Kyrpides N."/>
            <person name="Ivanova N."/>
            <person name="Biddle J.F."/>
            <person name="Zhang Z."/>
            <person name="Fitz-Gibbon S.T."/>
            <person name="Lowe T.M."/>
            <person name="Saltikov C."/>
            <person name="House C.H."/>
            <person name="Richardson P."/>
        </authorList>
    </citation>
    <scope>NUCLEOTIDE SEQUENCE [LARGE SCALE GENOMIC DNA]</scope>
    <source>
        <strain evidence="7">ATCC 700844 / DSM 13496 / JCM 10307 / IC-167</strain>
    </source>
</reference>
<dbReference type="KEGG" id="cma:Cmaq_1889"/>
<dbReference type="SUPFAM" id="SSF52540">
    <property type="entry name" value="P-loop containing nucleoside triphosphate hydrolases"/>
    <property type="match status" value="1"/>
</dbReference>
<dbReference type="HOGENOM" id="CLU_000604_1_23_2"/>
<dbReference type="PROSITE" id="PS00211">
    <property type="entry name" value="ABC_TRANSPORTER_1"/>
    <property type="match status" value="1"/>
</dbReference>
<dbReference type="InterPro" id="IPR003439">
    <property type="entry name" value="ABC_transporter-like_ATP-bd"/>
</dbReference>
<dbReference type="InterPro" id="IPR017871">
    <property type="entry name" value="ABC_transporter-like_CS"/>
</dbReference>
<dbReference type="InterPro" id="IPR050319">
    <property type="entry name" value="ABC_transp_ATP-bind"/>
</dbReference>
<evidence type="ECO:0000256" key="4">
    <source>
        <dbReference type="ARBA" id="ARBA00022840"/>
    </source>
</evidence>
<proteinExistence type="inferred from homology"/>
<protein>
    <submittedName>
        <fullName evidence="6">ABC transporter related</fullName>
    </submittedName>
</protein>
<accession>A8MBH3</accession>
<comment type="similarity">
    <text evidence="1">Belongs to the ABC transporter superfamily.</text>
</comment>
<organism evidence="6 7">
    <name type="scientific">Caldivirga maquilingensis (strain ATCC 700844 / DSM 13496 / JCM 10307 / IC-167)</name>
    <dbReference type="NCBI Taxonomy" id="397948"/>
    <lineage>
        <taxon>Archaea</taxon>
        <taxon>Thermoproteota</taxon>
        <taxon>Thermoprotei</taxon>
        <taxon>Thermoproteales</taxon>
        <taxon>Thermoproteaceae</taxon>
        <taxon>Caldivirga</taxon>
    </lineage>
</organism>
<evidence type="ECO:0000256" key="3">
    <source>
        <dbReference type="ARBA" id="ARBA00022741"/>
    </source>
</evidence>
<dbReference type="CDD" id="cd03257">
    <property type="entry name" value="ABC_NikE_OppD_transporters"/>
    <property type="match status" value="1"/>
</dbReference>
<dbReference type="EMBL" id="CP000852">
    <property type="protein sequence ID" value="ABW02706.1"/>
    <property type="molecule type" value="Genomic_DNA"/>
</dbReference>
<dbReference type="RefSeq" id="WP_012186925.1">
    <property type="nucleotide sequence ID" value="NC_009954.1"/>
</dbReference>
<evidence type="ECO:0000313" key="7">
    <source>
        <dbReference type="Proteomes" id="UP000001137"/>
    </source>
</evidence>
<name>A8MBH3_CALMQ</name>
<dbReference type="PANTHER" id="PTHR43776:SF7">
    <property type="entry name" value="D,D-DIPEPTIDE TRANSPORT ATP-BINDING PROTEIN DDPF-RELATED"/>
    <property type="match status" value="1"/>
</dbReference>
<dbReference type="OrthoDB" id="18209at2157"/>
<dbReference type="STRING" id="397948.Cmaq_1889"/>
<dbReference type="InterPro" id="IPR027417">
    <property type="entry name" value="P-loop_NTPase"/>
</dbReference>
<dbReference type="Gene3D" id="3.40.50.300">
    <property type="entry name" value="P-loop containing nucleotide triphosphate hydrolases"/>
    <property type="match status" value="1"/>
</dbReference>
<dbReference type="GO" id="GO:0055085">
    <property type="term" value="P:transmembrane transport"/>
    <property type="evidence" value="ECO:0007669"/>
    <property type="project" value="UniProtKB-ARBA"/>
</dbReference>
<dbReference type="eggNOG" id="arCOG00204">
    <property type="taxonomic scope" value="Archaea"/>
</dbReference>
<dbReference type="AlphaFoldDB" id="A8MBH3"/>
<dbReference type="PANTHER" id="PTHR43776">
    <property type="entry name" value="TRANSPORT ATP-BINDING PROTEIN"/>
    <property type="match status" value="1"/>
</dbReference>
<keyword evidence="3" id="KW-0547">Nucleotide-binding</keyword>
<evidence type="ECO:0000313" key="6">
    <source>
        <dbReference type="EMBL" id="ABW02706.1"/>
    </source>
</evidence>
<dbReference type="GO" id="GO:0005524">
    <property type="term" value="F:ATP binding"/>
    <property type="evidence" value="ECO:0007669"/>
    <property type="project" value="UniProtKB-KW"/>
</dbReference>
<feature type="domain" description="ABC transporter" evidence="5">
    <location>
        <begin position="10"/>
        <end position="261"/>
    </location>
</feature>
<dbReference type="PROSITE" id="PS50893">
    <property type="entry name" value="ABC_TRANSPORTER_2"/>
    <property type="match status" value="1"/>
</dbReference>
<dbReference type="GeneID" id="5710235"/>
<dbReference type="GO" id="GO:0016887">
    <property type="term" value="F:ATP hydrolysis activity"/>
    <property type="evidence" value="ECO:0007669"/>
    <property type="project" value="InterPro"/>
</dbReference>
<evidence type="ECO:0000259" key="5">
    <source>
        <dbReference type="PROSITE" id="PS50893"/>
    </source>
</evidence>